<evidence type="ECO:0000313" key="5">
    <source>
        <dbReference type="Proteomes" id="UP000076727"/>
    </source>
</evidence>
<keyword evidence="1 2" id="KW-0728">SH3 domain</keyword>
<dbReference type="InterPro" id="IPR001452">
    <property type="entry name" value="SH3_domain"/>
</dbReference>
<dbReference type="Proteomes" id="UP000076727">
    <property type="component" value="Unassembled WGS sequence"/>
</dbReference>
<feature type="domain" description="SH3" evidence="3">
    <location>
        <begin position="1"/>
        <end position="50"/>
    </location>
</feature>
<protein>
    <recommendedName>
        <fullName evidence="3">SH3 domain-containing protein</fullName>
    </recommendedName>
</protein>
<dbReference type="PROSITE" id="PS50002">
    <property type="entry name" value="SH3"/>
    <property type="match status" value="1"/>
</dbReference>
<organism evidence="4 5">
    <name type="scientific">Daedalea quercina L-15889</name>
    <dbReference type="NCBI Taxonomy" id="1314783"/>
    <lineage>
        <taxon>Eukaryota</taxon>
        <taxon>Fungi</taxon>
        <taxon>Dikarya</taxon>
        <taxon>Basidiomycota</taxon>
        <taxon>Agaricomycotina</taxon>
        <taxon>Agaricomycetes</taxon>
        <taxon>Polyporales</taxon>
        <taxon>Fomitopsis</taxon>
    </lineage>
</organism>
<evidence type="ECO:0000256" key="1">
    <source>
        <dbReference type="ARBA" id="ARBA00022443"/>
    </source>
</evidence>
<gene>
    <name evidence="4" type="ORF">DAEQUDRAFT_645922</name>
</gene>
<dbReference type="EMBL" id="KV429055">
    <property type="protein sequence ID" value="KZT69834.1"/>
    <property type="molecule type" value="Genomic_DNA"/>
</dbReference>
<feature type="non-terminal residue" evidence="4">
    <location>
        <position position="50"/>
    </location>
</feature>
<dbReference type="Gene3D" id="2.30.30.40">
    <property type="entry name" value="SH3 Domains"/>
    <property type="match status" value="1"/>
</dbReference>
<evidence type="ECO:0000256" key="2">
    <source>
        <dbReference type="PROSITE-ProRule" id="PRU00192"/>
    </source>
</evidence>
<dbReference type="InterPro" id="IPR036028">
    <property type="entry name" value="SH3-like_dom_sf"/>
</dbReference>
<dbReference type="SUPFAM" id="SSF50044">
    <property type="entry name" value="SH3-domain"/>
    <property type="match status" value="1"/>
</dbReference>
<sequence length="50" mass="5476">VRNAFLPNLPDELAVSQGEMVRVLAEYDDGWALCANMRGEQGAVPVECLQ</sequence>
<dbReference type="OrthoDB" id="5340910at2759"/>
<dbReference type="AlphaFoldDB" id="A0A165QRJ1"/>
<proteinExistence type="predicted"/>
<feature type="non-terminal residue" evidence="4">
    <location>
        <position position="1"/>
    </location>
</feature>
<evidence type="ECO:0000313" key="4">
    <source>
        <dbReference type="EMBL" id="KZT69834.1"/>
    </source>
</evidence>
<dbReference type="STRING" id="1314783.A0A165QRJ1"/>
<dbReference type="Pfam" id="PF14604">
    <property type="entry name" value="SH3_9"/>
    <property type="match status" value="1"/>
</dbReference>
<evidence type="ECO:0000259" key="3">
    <source>
        <dbReference type="PROSITE" id="PS50002"/>
    </source>
</evidence>
<accession>A0A165QRJ1</accession>
<name>A0A165QRJ1_9APHY</name>
<keyword evidence="5" id="KW-1185">Reference proteome</keyword>
<reference evidence="4 5" key="1">
    <citation type="journal article" date="2016" name="Mol. Biol. Evol.">
        <title>Comparative Genomics of Early-Diverging Mushroom-Forming Fungi Provides Insights into the Origins of Lignocellulose Decay Capabilities.</title>
        <authorList>
            <person name="Nagy L.G."/>
            <person name="Riley R."/>
            <person name="Tritt A."/>
            <person name="Adam C."/>
            <person name="Daum C."/>
            <person name="Floudas D."/>
            <person name="Sun H."/>
            <person name="Yadav J.S."/>
            <person name="Pangilinan J."/>
            <person name="Larsson K.H."/>
            <person name="Matsuura K."/>
            <person name="Barry K."/>
            <person name="Labutti K."/>
            <person name="Kuo R."/>
            <person name="Ohm R.A."/>
            <person name="Bhattacharya S.S."/>
            <person name="Shirouzu T."/>
            <person name="Yoshinaga Y."/>
            <person name="Martin F.M."/>
            <person name="Grigoriev I.V."/>
            <person name="Hibbett D.S."/>
        </authorList>
    </citation>
    <scope>NUCLEOTIDE SEQUENCE [LARGE SCALE GENOMIC DNA]</scope>
    <source>
        <strain evidence="4 5">L-15889</strain>
    </source>
</reference>